<reference evidence="1" key="1">
    <citation type="submission" date="2022-11" db="EMBL/GenBank/DDBJ databases">
        <title>beta-Carotene-producing bacterium, Jeongeuplla avenae sp. nov., alleviates the salt stress of Arabidopsis seedlings.</title>
        <authorList>
            <person name="Jiang L."/>
            <person name="Lee J."/>
        </authorList>
    </citation>
    <scope>NUCLEOTIDE SEQUENCE</scope>
    <source>
        <strain evidence="1">DY_R2A_6</strain>
    </source>
</reference>
<evidence type="ECO:0000313" key="2">
    <source>
        <dbReference type="Proteomes" id="UP001163223"/>
    </source>
</evidence>
<dbReference type="Proteomes" id="UP001163223">
    <property type="component" value="Chromosome"/>
</dbReference>
<gene>
    <name evidence="1" type="ORF">OXU80_28395</name>
</gene>
<proteinExistence type="predicted"/>
<organism evidence="1 2">
    <name type="scientific">Antarcticirhabdus aurantiaca</name>
    <dbReference type="NCBI Taxonomy" id="2606717"/>
    <lineage>
        <taxon>Bacteria</taxon>
        <taxon>Pseudomonadati</taxon>
        <taxon>Pseudomonadota</taxon>
        <taxon>Alphaproteobacteria</taxon>
        <taxon>Hyphomicrobiales</taxon>
        <taxon>Aurantimonadaceae</taxon>
        <taxon>Antarcticirhabdus</taxon>
    </lineage>
</organism>
<sequence>MDETVLLPDRLLSGYRSFMLGRYSGEAERYRQLAREGQTPETMVIACCDSRAAPETIFDAAPGDLFVVRNVANLVPPYTPNADFHGTSAALEFGVQALKVRHIIVMGHGRCGGIKAALDPEMQPLSESDFIGKWMSLVRESAETIGANDLLTAAERQRLMERVSIRASLANLRTFPYIAKNEAEGRLTLHGAWFDISTGELWAMDQDTGDFHRPFEGHDFAAEAGQGAAGTGETLAGMLPATKPEDASGP</sequence>
<name>A0ACD4NPU5_9HYPH</name>
<protein>
    <submittedName>
        <fullName evidence="1">Carbonic anhydrase</fullName>
    </submittedName>
</protein>
<keyword evidence="2" id="KW-1185">Reference proteome</keyword>
<evidence type="ECO:0000313" key="1">
    <source>
        <dbReference type="EMBL" id="WAJ28670.1"/>
    </source>
</evidence>
<dbReference type="EMBL" id="CP113520">
    <property type="protein sequence ID" value="WAJ28670.1"/>
    <property type="molecule type" value="Genomic_DNA"/>
</dbReference>
<accession>A0ACD4NPU5</accession>